<keyword evidence="3" id="KW-0812">Transmembrane</keyword>
<keyword evidence="10" id="KW-1185">Reference proteome</keyword>
<dbReference type="PRINTS" id="PR01506">
    <property type="entry name" value="TATBPROTEIN"/>
</dbReference>
<sequence>MFDVGLGEMLVLVVLALVIFGDKLPQAAGQAGRALRQLRQMANSAKADLQEGLGPEFKDFDVADLNPKTFVRKHLLEDHPDDDVRSNVKRDGIFDDEPEYAGVPGGLEYGERPPFDNEAT</sequence>
<keyword evidence="7" id="KW-0472">Membrane</keyword>
<gene>
    <name evidence="9" type="ORF">ACFPZN_27585</name>
</gene>
<feature type="compositionally biased region" description="Basic and acidic residues" evidence="8">
    <location>
        <begin position="109"/>
        <end position="120"/>
    </location>
</feature>
<keyword evidence="2" id="KW-0813">Transport</keyword>
<evidence type="ECO:0000313" key="9">
    <source>
        <dbReference type="EMBL" id="MFC5749400.1"/>
    </source>
</evidence>
<evidence type="ECO:0000256" key="5">
    <source>
        <dbReference type="ARBA" id="ARBA00022989"/>
    </source>
</evidence>
<comment type="subcellular location">
    <subcellularLocation>
        <location evidence="1">Membrane</location>
        <topology evidence="1">Single-pass membrane protein</topology>
    </subcellularLocation>
</comment>
<proteinExistence type="predicted"/>
<evidence type="ECO:0000256" key="7">
    <source>
        <dbReference type="ARBA" id="ARBA00023136"/>
    </source>
</evidence>
<dbReference type="Pfam" id="PF02416">
    <property type="entry name" value="TatA_B_E"/>
    <property type="match status" value="1"/>
</dbReference>
<evidence type="ECO:0000313" key="10">
    <source>
        <dbReference type="Proteomes" id="UP001596074"/>
    </source>
</evidence>
<evidence type="ECO:0000256" key="2">
    <source>
        <dbReference type="ARBA" id="ARBA00022448"/>
    </source>
</evidence>
<dbReference type="RefSeq" id="WP_378285125.1">
    <property type="nucleotide sequence ID" value="NZ_JBHSON010000042.1"/>
</dbReference>
<evidence type="ECO:0000256" key="3">
    <source>
        <dbReference type="ARBA" id="ARBA00022692"/>
    </source>
</evidence>
<protein>
    <submittedName>
        <fullName evidence="9">Sec-independent translocase</fullName>
    </submittedName>
</protein>
<keyword evidence="6" id="KW-0811">Translocation</keyword>
<keyword evidence="4" id="KW-0653">Protein transport</keyword>
<evidence type="ECO:0000256" key="6">
    <source>
        <dbReference type="ARBA" id="ARBA00023010"/>
    </source>
</evidence>
<accession>A0ABW1A839</accession>
<evidence type="ECO:0000256" key="8">
    <source>
        <dbReference type="SAM" id="MobiDB-lite"/>
    </source>
</evidence>
<name>A0ABW1A839_9ACTN</name>
<dbReference type="NCBIfam" id="NF002377">
    <property type="entry name" value="PRK01371.1-4"/>
    <property type="match status" value="1"/>
</dbReference>
<dbReference type="Gene3D" id="1.20.5.3310">
    <property type="match status" value="1"/>
</dbReference>
<feature type="compositionally biased region" description="Basic and acidic residues" evidence="8">
    <location>
        <begin position="81"/>
        <end position="93"/>
    </location>
</feature>
<evidence type="ECO:0000256" key="4">
    <source>
        <dbReference type="ARBA" id="ARBA00022927"/>
    </source>
</evidence>
<feature type="region of interest" description="Disordered" evidence="8">
    <location>
        <begin position="81"/>
        <end position="120"/>
    </location>
</feature>
<reference evidence="10" key="1">
    <citation type="journal article" date="2019" name="Int. J. Syst. Evol. Microbiol.">
        <title>The Global Catalogue of Microorganisms (GCM) 10K type strain sequencing project: providing services to taxonomists for standard genome sequencing and annotation.</title>
        <authorList>
            <consortium name="The Broad Institute Genomics Platform"/>
            <consortium name="The Broad Institute Genome Sequencing Center for Infectious Disease"/>
            <person name="Wu L."/>
            <person name="Ma J."/>
        </authorList>
    </citation>
    <scope>NUCLEOTIDE SEQUENCE [LARGE SCALE GENOMIC DNA]</scope>
    <source>
        <strain evidence="10">KCTC 42087</strain>
    </source>
</reference>
<evidence type="ECO:0000256" key="1">
    <source>
        <dbReference type="ARBA" id="ARBA00004167"/>
    </source>
</evidence>
<dbReference type="InterPro" id="IPR003369">
    <property type="entry name" value="TatA/B/E"/>
</dbReference>
<organism evidence="9 10">
    <name type="scientific">Actinomadura rugatobispora</name>
    <dbReference type="NCBI Taxonomy" id="1994"/>
    <lineage>
        <taxon>Bacteria</taxon>
        <taxon>Bacillati</taxon>
        <taxon>Actinomycetota</taxon>
        <taxon>Actinomycetes</taxon>
        <taxon>Streptosporangiales</taxon>
        <taxon>Thermomonosporaceae</taxon>
        <taxon>Actinomadura</taxon>
    </lineage>
</organism>
<keyword evidence="5" id="KW-1133">Transmembrane helix</keyword>
<dbReference type="EMBL" id="JBHSON010000042">
    <property type="protein sequence ID" value="MFC5749400.1"/>
    <property type="molecule type" value="Genomic_DNA"/>
</dbReference>
<comment type="caution">
    <text evidence="9">The sequence shown here is derived from an EMBL/GenBank/DDBJ whole genome shotgun (WGS) entry which is preliminary data.</text>
</comment>
<dbReference type="Proteomes" id="UP001596074">
    <property type="component" value="Unassembled WGS sequence"/>
</dbReference>